<dbReference type="Proteomes" id="UP000038010">
    <property type="component" value="Unassembled WGS sequence"/>
</dbReference>
<proteinExistence type="predicted"/>
<reference evidence="2 3" key="1">
    <citation type="submission" date="2015-06" db="EMBL/GenBank/DDBJ databases">
        <title>Draft genome of the ant-associated black yeast Phialophora attae CBS 131958.</title>
        <authorList>
            <person name="Moreno L.F."/>
            <person name="Stielow B.J."/>
            <person name="de Hoog S."/>
            <person name="Vicente V.A."/>
            <person name="Weiss V.A."/>
            <person name="de Vries M."/>
            <person name="Cruz L.M."/>
            <person name="Souza E.M."/>
        </authorList>
    </citation>
    <scope>NUCLEOTIDE SEQUENCE [LARGE SCALE GENOMIC DNA]</scope>
    <source>
        <strain evidence="2 3">CBS 131958</strain>
    </source>
</reference>
<gene>
    <name evidence="2" type="ORF">AB675_3858</name>
</gene>
<name>A0A0N1GXH2_9EURO</name>
<feature type="compositionally biased region" description="Polar residues" evidence="1">
    <location>
        <begin position="21"/>
        <end position="35"/>
    </location>
</feature>
<organism evidence="2 3">
    <name type="scientific">Cyphellophora attinorum</name>
    <dbReference type="NCBI Taxonomy" id="1664694"/>
    <lineage>
        <taxon>Eukaryota</taxon>
        <taxon>Fungi</taxon>
        <taxon>Dikarya</taxon>
        <taxon>Ascomycota</taxon>
        <taxon>Pezizomycotina</taxon>
        <taxon>Eurotiomycetes</taxon>
        <taxon>Chaetothyriomycetidae</taxon>
        <taxon>Chaetothyriales</taxon>
        <taxon>Cyphellophoraceae</taxon>
        <taxon>Cyphellophora</taxon>
    </lineage>
</organism>
<feature type="region of interest" description="Disordered" evidence="1">
    <location>
        <begin position="73"/>
        <end position="98"/>
    </location>
</feature>
<feature type="region of interest" description="Disordered" evidence="1">
    <location>
        <begin position="1"/>
        <end position="57"/>
    </location>
</feature>
<evidence type="ECO:0000313" key="3">
    <source>
        <dbReference type="Proteomes" id="UP000038010"/>
    </source>
</evidence>
<comment type="caution">
    <text evidence="2">The sequence shown here is derived from an EMBL/GenBank/DDBJ whole genome shotgun (WGS) entry which is preliminary data.</text>
</comment>
<accession>A0A0N1GXH2</accession>
<evidence type="ECO:0000256" key="1">
    <source>
        <dbReference type="SAM" id="MobiDB-lite"/>
    </source>
</evidence>
<evidence type="ECO:0000313" key="2">
    <source>
        <dbReference type="EMBL" id="KPI34926.1"/>
    </source>
</evidence>
<dbReference type="VEuPathDB" id="FungiDB:AB675_3858"/>
<dbReference type="GeneID" id="28735826"/>
<dbReference type="EMBL" id="LFJN01000047">
    <property type="protein sequence ID" value="KPI34926.1"/>
    <property type="molecule type" value="Genomic_DNA"/>
</dbReference>
<dbReference type="OrthoDB" id="5417695at2759"/>
<dbReference type="AlphaFoldDB" id="A0A0N1GXH2"/>
<dbReference type="RefSeq" id="XP_017994889.1">
    <property type="nucleotide sequence ID" value="XM_018143946.1"/>
</dbReference>
<keyword evidence="3" id="KW-1185">Reference proteome</keyword>
<protein>
    <submittedName>
        <fullName evidence="2">Uncharacterized protein</fullName>
    </submittedName>
</protein>
<sequence length="394" mass="43328">MKKARSASVASTDRAPESDIMQGSSQTGASVTTAPPNYAEASASTEKQVQPHDEKEPLASPVLYSADTIHGADKETFSRTTDSAKQVISPIDPDTDTTKIFVPQAPPISMGLEVAAPSSSEAQAIIPPDYSTMENTTSTSSRGQQSSILAFRLEKKHALGLILYQNQQVAINPINITTNQVLPCAFVTSSMSFIEAMLGQPPMFELYIPNTIPTIQAGRWIPLGLEGIIRMRGELEVPVHHSQPTDPKNPDRFPEKWEIRRKGVIFPGRTYDLWRRHPPIYDHSNDPKRPPDLAWKGSTRTVRDTLKQHNLTNLQLNSSESTKHGSLKLIHPETNEVVALWNQWRGGDTLGDLLVFEGSRVKYGISVEAVVVSVIAVVHAERVTGVHWFGGMGK</sequence>